<evidence type="ECO:0000256" key="2">
    <source>
        <dbReference type="SAM" id="Phobius"/>
    </source>
</evidence>
<feature type="transmembrane region" description="Helical" evidence="2">
    <location>
        <begin position="322"/>
        <end position="345"/>
    </location>
</feature>
<accession>A0A409XII0</accession>
<gene>
    <name evidence="3" type="ORF">CVT25_015876</name>
</gene>
<dbReference type="EMBL" id="NHYD01001616">
    <property type="protein sequence ID" value="PPQ90562.1"/>
    <property type="molecule type" value="Genomic_DNA"/>
</dbReference>
<keyword evidence="2" id="KW-0812">Transmembrane</keyword>
<feature type="transmembrane region" description="Helical" evidence="2">
    <location>
        <begin position="723"/>
        <end position="746"/>
    </location>
</feature>
<dbReference type="InParanoid" id="A0A409XII0"/>
<dbReference type="STRING" id="93625.A0A409XII0"/>
<name>A0A409XII0_PSICY</name>
<dbReference type="OrthoDB" id="2564234at2759"/>
<comment type="caution">
    <text evidence="3">The sequence shown here is derived from an EMBL/GenBank/DDBJ whole genome shotgun (WGS) entry which is preliminary data.</text>
</comment>
<keyword evidence="2" id="KW-0472">Membrane</keyword>
<keyword evidence="4" id="KW-1185">Reference proteome</keyword>
<evidence type="ECO:0000313" key="4">
    <source>
        <dbReference type="Proteomes" id="UP000283269"/>
    </source>
</evidence>
<dbReference type="AlphaFoldDB" id="A0A409XII0"/>
<evidence type="ECO:0000313" key="3">
    <source>
        <dbReference type="EMBL" id="PPQ90562.1"/>
    </source>
</evidence>
<feature type="region of interest" description="Disordered" evidence="1">
    <location>
        <begin position="797"/>
        <end position="848"/>
    </location>
</feature>
<organism evidence="3 4">
    <name type="scientific">Psilocybe cyanescens</name>
    <dbReference type="NCBI Taxonomy" id="93625"/>
    <lineage>
        <taxon>Eukaryota</taxon>
        <taxon>Fungi</taxon>
        <taxon>Dikarya</taxon>
        <taxon>Basidiomycota</taxon>
        <taxon>Agaricomycotina</taxon>
        <taxon>Agaricomycetes</taxon>
        <taxon>Agaricomycetidae</taxon>
        <taxon>Agaricales</taxon>
        <taxon>Agaricineae</taxon>
        <taxon>Strophariaceae</taxon>
        <taxon>Psilocybe</taxon>
    </lineage>
</organism>
<feature type="compositionally biased region" description="Polar residues" evidence="1">
    <location>
        <begin position="813"/>
        <end position="848"/>
    </location>
</feature>
<dbReference type="Proteomes" id="UP000283269">
    <property type="component" value="Unassembled WGS sequence"/>
</dbReference>
<feature type="transmembrane region" description="Helical" evidence="2">
    <location>
        <begin position="592"/>
        <end position="611"/>
    </location>
</feature>
<sequence>MPSFTTIFEDTSPMILYSGVGWNAGHSSGDPSAEKYTESSFTVTQTMGSSMSFAFYGSSVAIYGAKRWNHGAYSATIDDGSPIQFNGKATPDLFNQVLFSSDFDLGQHNLTVFNDNTTFFDVDYIMVKSNIGVDDEDIIVNTYQNTHPAFTYTPASSWTTPSNVGMFVGGSGHATTQPGSKVEFSFQGKLRLCDLLYEMFMVVFVLGDAIAIYGPVGPNSTSGYFVQIDNGTSSLFSANKEFYHPQQLLFFAANIGAGQHSLVIQLASSPHSGEFAIDFATVYTSPSLGGAYLSAGSPTLSNGRKYCYAHSFCSFCRQLTPVVIAGLALSTTIAVLTSLFSIFVVRHYRRTINSYKPQTQDTRSQAVRSTESMRTVRPFPKTTFPHHDEQRFGSFDTALSSERFPDRMPSFTTIFEDTSPMILYSEGWRAGHSSDDSSAERYTESSFTVTQATGSSISFVFYGSSVAVYGAKRGNHGAYSATIDDGSPIQFDGKATPDLFNQVMFSSDFDLGQHNLTVFNDDTTFFDVDYIMIKSNIGVDDEDIIVNTYQNTHPAFTYTPASSWNTPSNVGTFVGGSGHATTQPGSKVEFSFQMFMAVFVLGDAIAIYGPVGPNSTSGYFVQIDNGTSSLFSANKQFYHPQQLLFFEANIGAGQHSLVIQLASSPHSGEFAIDFATVYTSPSLGGAYLSAGSPTLSSGGIQTSNTGHTVVSCPANSRQLTPGVIAGLALSTTIAVLTSLFSIFVVWHYRRTINSYKPQPQDIQSQDIQPQYIQPQPQDIRSQAVRRTGSMWTARPFPKTTFPHHDEQRFGSFDTASVGSTLQSPVTGSSTQQRRVSISSVITQPPQYQ</sequence>
<dbReference type="Gene3D" id="2.60.120.260">
    <property type="entry name" value="Galactose-binding domain-like"/>
    <property type="match status" value="3"/>
</dbReference>
<keyword evidence="2" id="KW-1133">Transmembrane helix</keyword>
<evidence type="ECO:0000256" key="1">
    <source>
        <dbReference type="SAM" id="MobiDB-lite"/>
    </source>
</evidence>
<reference evidence="3 4" key="1">
    <citation type="journal article" date="2018" name="Evol. Lett.">
        <title>Horizontal gene cluster transfer increased hallucinogenic mushroom diversity.</title>
        <authorList>
            <person name="Reynolds H.T."/>
            <person name="Vijayakumar V."/>
            <person name="Gluck-Thaler E."/>
            <person name="Korotkin H.B."/>
            <person name="Matheny P.B."/>
            <person name="Slot J.C."/>
        </authorList>
    </citation>
    <scope>NUCLEOTIDE SEQUENCE [LARGE SCALE GENOMIC DNA]</scope>
    <source>
        <strain evidence="3 4">2631</strain>
    </source>
</reference>
<protein>
    <recommendedName>
        <fullName evidence="5">Transmembrane protein</fullName>
    </recommendedName>
</protein>
<proteinExistence type="predicted"/>
<evidence type="ECO:0008006" key="5">
    <source>
        <dbReference type="Google" id="ProtNLM"/>
    </source>
</evidence>